<organism evidence="3 4">
    <name type="scientific">Candidatus Aeolococcus gillhamiae</name>
    <dbReference type="NCBI Taxonomy" id="3127015"/>
    <lineage>
        <taxon>Bacteria</taxon>
        <taxon>Bacillati</taxon>
        <taxon>Candidatus Dormiibacterota</taxon>
        <taxon>Candidatus Dormibacteria</taxon>
        <taxon>Candidatus Aeolococcales</taxon>
        <taxon>Candidatus Aeolococcaceae</taxon>
        <taxon>Candidatus Aeolococcus</taxon>
    </lineage>
</organism>
<dbReference type="AlphaFoldDB" id="A0A934JYM9"/>
<name>A0A934JYM9_9BACT</name>
<sequence length="198" mass="20336">MRRALRWVAALLLGGAAVISTSTTSDAAACSALDYQTGLAAAAATLNQAPADVPSAQRQVSALATAYPRSAVALRPVIADLATIPAKEKDLEDAQLRLTSMSTTLAYARGSVCNENSAAARSALHNVYASPDFRHLDDTNQPGLLQTIVNAIANLVGRGAGALGPVGAALLGALVLAVCLLLVWRRWHGSAALRDAGV</sequence>
<evidence type="ECO:0000313" key="4">
    <source>
        <dbReference type="Proteomes" id="UP000606991"/>
    </source>
</evidence>
<dbReference type="Proteomes" id="UP000606991">
    <property type="component" value="Unassembled WGS sequence"/>
</dbReference>
<keyword evidence="1" id="KW-0472">Membrane</keyword>
<feature type="transmembrane region" description="Helical" evidence="1">
    <location>
        <begin position="162"/>
        <end position="184"/>
    </location>
</feature>
<feature type="chain" id="PRO_5037253313" evidence="2">
    <location>
        <begin position="28"/>
        <end position="198"/>
    </location>
</feature>
<proteinExistence type="predicted"/>
<evidence type="ECO:0000313" key="3">
    <source>
        <dbReference type="EMBL" id="MBJ7593728.1"/>
    </source>
</evidence>
<feature type="signal peptide" evidence="2">
    <location>
        <begin position="1"/>
        <end position="27"/>
    </location>
</feature>
<accession>A0A934JYM9</accession>
<comment type="caution">
    <text evidence="3">The sequence shown here is derived from an EMBL/GenBank/DDBJ whole genome shotgun (WGS) entry which is preliminary data.</text>
</comment>
<gene>
    <name evidence="3" type="ORF">JF886_02515</name>
</gene>
<keyword evidence="1" id="KW-1133">Transmembrane helix</keyword>
<evidence type="ECO:0000256" key="2">
    <source>
        <dbReference type="SAM" id="SignalP"/>
    </source>
</evidence>
<keyword evidence="2" id="KW-0732">Signal</keyword>
<dbReference type="EMBL" id="JAEKNS010000036">
    <property type="protein sequence ID" value="MBJ7593728.1"/>
    <property type="molecule type" value="Genomic_DNA"/>
</dbReference>
<reference evidence="3 4" key="1">
    <citation type="submission" date="2020-10" db="EMBL/GenBank/DDBJ databases">
        <title>Ca. Dormibacterota MAGs.</title>
        <authorList>
            <person name="Montgomery K."/>
        </authorList>
    </citation>
    <scope>NUCLEOTIDE SEQUENCE [LARGE SCALE GENOMIC DNA]</scope>
    <source>
        <strain evidence="3">SC8812_S17_18</strain>
    </source>
</reference>
<feature type="non-terminal residue" evidence="3">
    <location>
        <position position="198"/>
    </location>
</feature>
<keyword evidence="1" id="KW-0812">Transmembrane</keyword>
<dbReference type="RefSeq" id="WP_337309284.1">
    <property type="nucleotide sequence ID" value="NZ_JAEKNS010000036.1"/>
</dbReference>
<evidence type="ECO:0000256" key="1">
    <source>
        <dbReference type="SAM" id="Phobius"/>
    </source>
</evidence>
<protein>
    <submittedName>
        <fullName evidence="3">Uncharacterized protein</fullName>
    </submittedName>
</protein>